<dbReference type="Pfam" id="PF00641">
    <property type="entry name" value="Zn_ribbon_RanBP"/>
    <property type="match status" value="1"/>
</dbReference>
<feature type="compositionally biased region" description="Low complexity" evidence="13">
    <location>
        <begin position="256"/>
        <end position="269"/>
    </location>
</feature>
<sequence length="326" mass="36050">MSGKSFRVSDGDWICPDKNVCTSGTSHYLKMCGNVNFARRTSCNRCGRDKTTEAKMMKAGGTEIGKTLAEKSRGLFSANDWQCKTCGNVNWARRSECNMCNTPKYAKLEERTGYGGGFNERENLVYNEREESDGEYDEFGRIKKKYRGKSKKDDDKEEEPKKNDGAGGGGDDEDEEEDDEDGDLSKYKLDDDEDDEDDADLSKYDLDAGEEKKGSRSGSSRSSSRSSSSSSRSRSRSRSRSSSSSRSRSRSRSRSNSRSSSRSGKGSASSKKRSRSPSSSPEGGQKRSRSRSSSGGRKKRRTRSHSSERRRSSSGSSHSGSSSKQK</sequence>
<organism evidence="15 16">
    <name type="scientific">Cyprinus carpio</name>
    <name type="common">Common carp</name>
    <dbReference type="NCBI Taxonomy" id="7962"/>
    <lineage>
        <taxon>Eukaryota</taxon>
        <taxon>Metazoa</taxon>
        <taxon>Chordata</taxon>
        <taxon>Craniata</taxon>
        <taxon>Vertebrata</taxon>
        <taxon>Euteleostomi</taxon>
        <taxon>Actinopterygii</taxon>
        <taxon>Neopterygii</taxon>
        <taxon>Teleostei</taxon>
        <taxon>Ostariophysi</taxon>
        <taxon>Cypriniformes</taxon>
        <taxon>Cyprinidae</taxon>
        <taxon>Cyprininae</taxon>
        <taxon>Cyprinus</taxon>
    </lineage>
</organism>
<reference evidence="15" key="1">
    <citation type="submission" date="2025-05" db="UniProtKB">
        <authorList>
            <consortium name="Ensembl"/>
        </authorList>
    </citation>
    <scope>IDENTIFICATION</scope>
</reference>
<feature type="compositionally biased region" description="Acidic residues" evidence="13">
    <location>
        <begin position="170"/>
        <end position="182"/>
    </location>
</feature>
<evidence type="ECO:0000256" key="8">
    <source>
        <dbReference type="ARBA" id="ARBA00022884"/>
    </source>
</evidence>
<evidence type="ECO:0000256" key="10">
    <source>
        <dbReference type="ARBA" id="ARBA00025731"/>
    </source>
</evidence>
<feature type="domain" description="RanBP2-type" evidence="14">
    <location>
        <begin position="77"/>
        <end position="106"/>
    </location>
</feature>
<dbReference type="Ensembl" id="ENSCCRT00010079382.1">
    <property type="protein sequence ID" value="ENSCCRP00010071808.1"/>
    <property type="gene ID" value="ENSCCRG00010031158.1"/>
</dbReference>
<keyword evidence="5" id="KW-0677">Repeat</keyword>
<dbReference type="SMART" id="SM00547">
    <property type="entry name" value="ZnF_RBZ"/>
    <property type="match status" value="2"/>
</dbReference>
<dbReference type="Proteomes" id="UP000694700">
    <property type="component" value="Unplaced"/>
</dbReference>
<feature type="compositionally biased region" description="Acidic residues" evidence="13">
    <location>
        <begin position="190"/>
        <end position="199"/>
    </location>
</feature>
<evidence type="ECO:0000256" key="5">
    <source>
        <dbReference type="ARBA" id="ARBA00022737"/>
    </source>
</evidence>
<dbReference type="InterPro" id="IPR001876">
    <property type="entry name" value="Znf_RanBP2"/>
</dbReference>
<dbReference type="Gene3D" id="4.10.1060.10">
    <property type="entry name" value="Zinc finger, RanBP2-type"/>
    <property type="match status" value="2"/>
</dbReference>
<keyword evidence="9 11" id="KW-0539">Nucleus</keyword>
<dbReference type="GO" id="GO:0005634">
    <property type="term" value="C:nucleus"/>
    <property type="evidence" value="ECO:0007669"/>
    <property type="project" value="UniProtKB-SubCell"/>
</dbReference>
<evidence type="ECO:0000313" key="15">
    <source>
        <dbReference type="Ensembl" id="ENSCCRP00010071808.1"/>
    </source>
</evidence>
<keyword evidence="16" id="KW-1185">Reference proteome</keyword>
<dbReference type="InterPro" id="IPR017337">
    <property type="entry name" value="ZRANB2"/>
</dbReference>
<feature type="region of interest" description="Disordered" evidence="13">
    <location>
        <begin position="146"/>
        <end position="326"/>
    </location>
</feature>
<keyword evidence="4 11" id="KW-0479">Metal-binding</keyword>
<feature type="compositionally biased region" description="Basic and acidic residues" evidence="13">
    <location>
        <begin position="200"/>
        <end position="214"/>
    </location>
</feature>
<evidence type="ECO:0000256" key="3">
    <source>
        <dbReference type="ARBA" id="ARBA00022553"/>
    </source>
</evidence>
<evidence type="ECO:0000256" key="1">
    <source>
        <dbReference type="ARBA" id="ARBA00004123"/>
    </source>
</evidence>
<evidence type="ECO:0000256" key="4">
    <source>
        <dbReference type="ARBA" id="ARBA00022723"/>
    </source>
</evidence>
<dbReference type="InterPro" id="IPR036443">
    <property type="entry name" value="Znf_RanBP2_sf"/>
</dbReference>
<dbReference type="PROSITE" id="PS50199">
    <property type="entry name" value="ZF_RANBP2_2"/>
    <property type="match status" value="1"/>
</dbReference>
<name>A0A8C1M7U0_CYPCA</name>
<comment type="subcellular location">
    <subcellularLocation>
        <location evidence="1 11">Nucleus</location>
    </subcellularLocation>
</comment>
<keyword evidence="8 11" id="KW-0694">RNA-binding</keyword>
<dbReference type="SUPFAM" id="SSF90209">
    <property type="entry name" value="Ran binding protein zinc finger-like"/>
    <property type="match status" value="2"/>
</dbReference>
<dbReference type="GO" id="GO:0006396">
    <property type="term" value="P:RNA processing"/>
    <property type="evidence" value="ECO:0007669"/>
    <property type="project" value="InterPro"/>
</dbReference>
<dbReference type="GO" id="GO:0008270">
    <property type="term" value="F:zinc ion binding"/>
    <property type="evidence" value="ECO:0007669"/>
    <property type="project" value="UniProtKB-KW"/>
</dbReference>
<feature type="compositionally biased region" description="Low complexity" evidence="13">
    <location>
        <begin position="216"/>
        <end position="232"/>
    </location>
</feature>
<feature type="compositionally biased region" description="Low complexity" evidence="13">
    <location>
        <begin position="313"/>
        <end position="326"/>
    </location>
</feature>
<evidence type="ECO:0000256" key="2">
    <source>
        <dbReference type="ARBA" id="ARBA00017543"/>
    </source>
</evidence>
<feature type="compositionally biased region" description="Basic residues" evidence="13">
    <location>
        <begin position="286"/>
        <end position="304"/>
    </location>
</feature>
<dbReference type="PANTHER" id="PTHR12999:SF17">
    <property type="entry name" value="ZINC FINGER RAN-BINDING DOMAIN-CONTAINING PROTEIN 2"/>
    <property type="match status" value="1"/>
</dbReference>
<dbReference type="PIRSF" id="PIRSF037956">
    <property type="entry name" value="UCP037956_ZnF_Ran"/>
    <property type="match status" value="1"/>
</dbReference>
<evidence type="ECO:0000256" key="12">
    <source>
        <dbReference type="PROSITE-ProRule" id="PRU00322"/>
    </source>
</evidence>
<dbReference type="PANTHER" id="PTHR12999">
    <property type="entry name" value="ZINC FINGER RAN-BINDING DOMAIN-CONTAINING PROTEIN 2 ZRANB2-RELATED"/>
    <property type="match status" value="1"/>
</dbReference>
<accession>A0A8C1M7U0</accession>
<keyword evidence="7 11" id="KW-0862">Zinc</keyword>
<comment type="similarity">
    <text evidence="10 11">Belongs to the ZRANB2 family.</text>
</comment>
<keyword evidence="6 12" id="KW-0863">Zinc-finger</keyword>
<feature type="compositionally biased region" description="Basic and acidic residues" evidence="13">
    <location>
        <begin position="151"/>
        <end position="164"/>
    </location>
</feature>
<evidence type="ECO:0000256" key="9">
    <source>
        <dbReference type="ARBA" id="ARBA00023242"/>
    </source>
</evidence>
<dbReference type="FunFam" id="4.10.1060.10:FF:000004">
    <property type="entry name" value="Zinc finger Ran-binding domain-containing protein 2"/>
    <property type="match status" value="1"/>
</dbReference>
<evidence type="ECO:0000256" key="7">
    <source>
        <dbReference type="ARBA" id="ARBA00022833"/>
    </source>
</evidence>
<dbReference type="Proteomes" id="UP000694427">
    <property type="component" value="Unplaced"/>
</dbReference>
<evidence type="ECO:0000256" key="6">
    <source>
        <dbReference type="ARBA" id="ARBA00022771"/>
    </source>
</evidence>
<protein>
    <recommendedName>
        <fullName evidence="2 11">Zinc finger Ran-binding domain-containing protein 2</fullName>
    </recommendedName>
</protein>
<keyword evidence="3" id="KW-0597">Phosphoprotein</keyword>
<evidence type="ECO:0000313" key="16">
    <source>
        <dbReference type="Proteomes" id="UP000694427"/>
    </source>
</evidence>
<dbReference type="PROSITE" id="PS01358">
    <property type="entry name" value="ZF_RANBP2_1"/>
    <property type="match status" value="1"/>
</dbReference>
<dbReference type="AlphaFoldDB" id="A0A8C1M7U0"/>
<proteinExistence type="inferred from homology"/>
<evidence type="ECO:0000256" key="13">
    <source>
        <dbReference type="SAM" id="MobiDB-lite"/>
    </source>
</evidence>
<comment type="function">
    <text evidence="11">May interfere with constitutive 5'-splice site selection.</text>
</comment>
<evidence type="ECO:0000259" key="14">
    <source>
        <dbReference type="PROSITE" id="PS50199"/>
    </source>
</evidence>
<dbReference type="Ensembl" id="ENSCCRT00015109656.1">
    <property type="protein sequence ID" value="ENSCCRP00015106266.1"/>
    <property type="gene ID" value="ENSCCRG00015042335.1"/>
</dbReference>
<evidence type="ECO:0000256" key="11">
    <source>
        <dbReference type="PIRNR" id="PIRNR037956"/>
    </source>
</evidence>
<dbReference type="GO" id="GO:0001530">
    <property type="term" value="F:lipopolysaccharide binding"/>
    <property type="evidence" value="ECO:0007669"/>
    <property type="project" value="TreeGrafter"/>
</dbReference>
<dbReference type="GO" id="GO:0003723">
    <property type="term" value="F:RNA binding"/>
    <property type="evidence" value="ECO:0007669"/>
    <property type="project" value="UniProtKB-KW"/>
</dbReference>